<gene>
    <name evidence="1" type="ORF">PsorP6_011546</name>
</gene>
<sequence>MIELLPEWIRSSEGDSDELRGSVLQAFRFMSDLITEHVDIPTCSRLRQFLPKLTRLFLPLYLTRAALEYDATTHFLARNRVPPTYKKFSTFSTSLLRMKSLVN</sequence>
<proteinExistence type="predicted"/>
<dbReference type="Proteomes" id="UP001163321">
    <property type="component" value="Chromosome 12"/>
</dbReference>
<organism evidence="1 2">
    <name type="scientific">Peronosclerospora sorghi</name>
    <dbReference type="NCBI Taxonomy" id="230839"/>
    <lineage>
        <taxon>Eukaryota</taxon>
        <taxon>Sar</taxon>
        <taxon>Stramenopiles</taxon>
        <taxon>Oomycota</taxon>
        <taxon>Peronosporomycetes</taxon>
        <taxon>Peronosporales</taxon>
        <taxon>Peronosporaceae</taxon>
        <taxon>Peronosclerospora</taxon>
    </lineage>
</organism>
<dbReference type="EMBL" id="CM047591">
    <property type="protein sequence ID" value="KAI9919052.1"/>
    <property type="molecule type" value="Genomic_DNA"/>
</dbReference>
<comment type="caution">
    <text evidence="1">The sequence shown here is derived from an EMBL/GenBank/DDBJ whole genome shotgun (WGS) entry which is preliminary data.</text>
</comment>
<keyword evidence="2" id="KW-1185">Reference proteome</keyword>
<evidence type="ECO:0000313" key="1">
    <source>
        <dbReference type="EMBL" id="KAI9919052.1"/>
    </source>
</evidence>
<protein>
    <submittedName>
        <fullName evidence="1">Uncharacterized protein</fullName>
    </submittedName>
</protein>
<name>A0ACC0WKC9_9STRA</name>
<reference evidence="1 2" key="1">
    <citation type="journal article" date="2022" name="bioRxiv">
        <title>The genome of the oomycete Peronosclerospora sorghi, a cosmopolitan pathogen of maize and sorghum, is inflated with dispersed pseudogenes.</title>
        <authorList>
            <person name="Fletcher K."/>
            <person name="Martin F."/>
            <person name="Isakeit T."/>
            <person name="Cavanaugh K."/>
            <person name="Magill C."/>
            <person name="Michelmore R."/>
        </authorList>
    </citation>
    <scope>NUCLEOTIDE SEQUENCE [LARGE SCALE GENOMIC DNA]</scope>
    <source>
        <strain evidence="1">P6</strain>
    </source>
</reference>
<accession>A0ACC0WKC9</accession>
<evidence type="ECO:0000313" key="2">
    <source>
        <dbReference type="Proteomes" id="UP001163321"/>
    </source>
</evidence>